<evidence type="ECO:0000313" key="4">
    <source>
        <dbReference type="EMBL" id="ARC39051.1"/>
    </source>
</evidence>
<reference evidence="5 7" key="3">
    <citation type="submission" date="2019-09" db="EMBL/GenBank/DDBJ databases">
        <title>FDA dAtabase for Regulatory Grade micrObial Sequences (FDA-ARGOS): Supporting development and validation of Infectious Disease Dx tests.</title>
        <authorList>
            <person name="Sciortino C."/>
            <person name="Tallon L."/>
            <person name="Sadzewicz L."/>
            <person name="Vavikolanu K."/>
            <person name="Mehta A."/>
            <person name="Aluvathingal J."/>
            <person name="Nadendla S."/>
            <person name="Nandy P."/>
            <person name="Geyer C."/>
            <person name="Yan Y."/>
            <person name="Sichtig H."/>
        </authorList>
    </citation>
    <scope>NUCLEOTIDE SEQUENCE [LARGE SCALE GENOMIC DNA]</scope>
    <source>
        <strain evidence="5 7">FDAARGOS_643</strain>
        <plasmid evidence="5 7">unnamed2</plasmid>
    </source>
</reference>
<dbReference type="KEGG" id="pye:A6J80_22455"/>
<geneLocation type="plasmid" evidence="5">
    <name>unnamed2</name>
</geneLocation>
<organism evidence="4 6">
    <name type="scientific">Paracoccus yeei</name>
    <dbReference type="NCBI Taxonomy" id="147645"/>
    <lineage>
        <taxon>Bacteria</taxon>
        <taxon>Pseudomonadati</taxon>
        <taxon>Pseudomonadota</taxon>
        <taxon>Alphaproteobacteria</taxon>
        <taxon>Rhodobacterales</taxon>
        <taxon>Paracoccaceae</taxon>
        <taxon>Paracoccus</taxon>
    </lineage>
</organism>
<keyword evidence="3" id="KW-0472">Membrane</keyword>
<dbReference type="Proteomes" id="UP000191257">
    <property type="component" value="Plasmid unnamed5"/>
</dbReference>
<proteinExistence type="inferred from homology"/>
<dbReference type="InterPro" id="IPR043130">
    <property type="entry name" value="CDP-OH_PTrfase_TM_dom"/>
</dbReference>
<keyword evidence="6" id="KW-1185">Reference proteome</keyword>
<geneLocation type="plasmid" evidence="4 6">
    <name>unnamed5</name>
</geneLocation>
<protein>
    <submittedName>
        <fullName evidence="4 5">CDP-alcohol phosphatidyltransferase</fullName>
    </submittedName>
</protein>
<sequence>MRDIHPARPTPPRQHRAGNAIAREVGAAALAGVGVIALAQAVLAGRGPALMGATCVFLLASLAVAMLMRRAYPHDRIGACNVVTLGRAALVCALLAPLLAGHAAGWAVAGVAGLALALDGVDGRLARQSRLVSRFGARFDIEVDAALALVLSLHLLAGTAAGPQILVLGLTRYAFVLAGLRWPWLQADLPERRWRKAICVMQLSVLILLQTPLPGPAQAEALGWLTALALVCSFAADVLWLWRQA</sequence>
<evidence type="ECO:0000313" key="6">
    <source>
        <dbReference type="Proteomes" id="UP000191257"/>
    </source>
</evidence>
<dbReference type="Pfam" id="PF01066">
    <property type="entry name" value="CDP-OH_P_transf"/>
    <property type="match status" value="1"/>
</dbReference>
<dbReference type="AlphaFoldDB" id="A0A1V0GZ09"/>
<feature type="transmembrane region" description="Helical" evidence="3">
    <location>
        <begin position="141"/>
        <end position="159"/>
    </location>
</feature>
<feature type="transmembrane region" description="Helical" evidence="3">
    <location>
        <begin position="21"/>
        <end position="43"/>
    </location>
</feature>
<dbReference type="RefSeq" id="WP_080623307.1">
    <property type="nucleotide sequence ID" value="NZ_CAWMZI010000006.1"/>
</dbReference>
<keyword evidence="3" id="KW-0812">Transmembrane</keyword>
<accession>A0A1V0GZ09</accession>
<dbReference type="InterPro" id="IPR000462">
    <property type="entry name" value="CDP-OH_P_trans"/>
</dbReference>
<dbReference type="Proteomes" id="UP000324507">
    <property type="component" value="Plasmid unnamed2"/>
</dbReference>
<evidence type="ECO:0000313" key="5">
    <source>
        <dbReference type="EMBL" id="QEU06761.1"/>
    </source>
</evidence>
<dbReference type="EMBL" id="CP044079">
    <property type="protein sequence ID" value="QEU06761.1"/>
    <property type="molecule type" value="Genomic_DNA"/>
</dbReference>
<evidence type="ECO:0000256" key="3">
    <source>
        <dbReference type="SAM" id="Phobius"/>
    </source>
</evidence>
<feature type="transmembrane region" description="Helical" evidence="3">
    <location>
        <begin position="103"/>
        <end position="121"/>
    </location>
</feature>
<keyword evidence="1 2" id="KW-0808">Transferase</keyword>
<dbReference type="GO" id="GO:0016020">
    <property type="term" value="C:membrane"/>
    <property type="evidence" value="ECO:0007669"/>
    <property type="project" value="InterPro"/>
</dbReference>
<feature type="transmembrane region" description="Helical" evidence="3">
    <location>
        <begin position="221"/>
        <end position="242"/>
    </location>
</feature>
<comment type="similarity">
    <text evidence="2">Belongs to the CDP-alcohol phosphatidyltransferase class-I family.</text>
</comment>
<dbReference type="eggNOG" id="COG0558">
    <property type="taxonomic scope" value="Bacteria"/>
</dbReference>
<reference evidence="6" key="1">
    <citation type="submission" date="2017-03" db="EMBL/GenBank/DDBJ databases">
        <title>FDA dAtabase for Regulatory Grade micrObial Sequences (FDA-ARGOS): Supporting development and validation of Infectious Disease Dx tests.</title>
        <authorList>
            <person name="Minogue T."/>
            <person name="Wolcott M."/>
            <person name="Wasieloski L."/>
            <person name="Aguilar W."/>
            <person name="Moore D."/>
            <person name="Tallon L."/>
            <person name="Sadzewicz L."/>
            <person name="Sengamalay N."/>
            <person name="Ott S."/>
            <person name="Godinez A."/>
            <person name="Nagaraj S."/>
            <person name="Nadendla S."/>
            <person name="Geyer C."/>
            <person name="Sichtig H."/>
        </authorList>
    </citation>
    <scope>NUCLEOTIDE SEQUENCE [LARGE SCALE GENOMIC DNA]</scope>
    <source>
        <strain evidence="6">FDAARGOS_252</strain>
        <plasmid evidence="6">Plasmid unnamed5</plasmid>
    </source>
</reference>
<feature type="transmembrane region" description="Helical" evidence="3">
    <location>
        <begin position="79"/>
        <end position="97"/>
    </location>
</feature>
<evidence type="ECO:0000256" key="1">
    <source>
        <dbReference type="ARBA" id="ARBA00022679"/>
    </source>
</evidence>
<feature type="transmembrane region" description="Helical" evidence="3">
    <location>
        <begin position="49"/>
        <end position="67"/>
    </location>
</feature>
<dbReference type="InterPro" id="IPR048254">
    <property type="entry name" value="CDP_ALCOHOL_P_TRANSF_CS"/>
</dbReference>
<keyword evidence="4" id="KW-0614">Plasmid</keyword>
<dbReference type="GO" id="GO:0008654">
    <property type="term" value="P:phospholipid biosynthetic process"/>
    <property type="evidence" value="ECO:0007669"/>
    <property type="project" value="InterPro"/>
</dbReference>
<dbReference type="PROSITE" id="PS00379">
    <property type="entry name" value="CDP_ALCOHOL_P_TRANSF"/>
    <property type="match status" value="1"/>
</dbReference>
<name>A0A1V0GZ09_9RHOB</name>
<evidence type="ECO:0000256" key="2">
    <source>
        <dbReference type="RuleBase" id="RU003750"/>
    </source>
</evidence>
<gene>
    <name evidence="4" type="ORF">A6J80_22455</name>
    <name evidence="5" type="ORF">FOB51_01435</name>
</gene>
<reference evidence="4" key="2">
    <citation type="submission" date="2017-12" db="EMBL/GenBank/DDBJ databases">
        <title>FDA dAtabase for Regulatory Grade micrObial Sequences (FDA-ARGOS): Supporting development and validation of Infectious Disease Dx tests.</title>
        <authorList>
            <person name="Campos J."/>
            <person name="Goldberg B."/>
            <person name="Tallon L."/>
            <person name="Sadzewicz L."/>
            <person name="Sengamalay N."/>
            <person name="Ott S."/>
            <person name="Godinez A."/>
            <person name="Nagaraj S."/>
            <person name="Vyas G."/>
            <person name="Aluvathingal J."/>
            <person name="Nadendla S."/>
            <person name="Geyer C."/>
            <person name="Nandy P."/>
            <person name="Hobson J."/>
            <person name="Sichtig H."/>
        </authorList>
    </citation>
    <scope>NUCLEOTIDE SEQUENCE</scope>
    <source>
        <strain evidence="4">FDAARGOS_252</strain>
        <plasmid evidence="4">unnamed5</plasmid>
    </source>
</reference>
<dbReference type="EMBL" id="CP020445">
    <property type="protein sequence ID" value="ARC39051.1"/>
    <property type="molecule type" value="Genomic_DNA"/>
</dbReference>
<keyword evidence="3" id="KW-1133">Transmembrane helix</keyword>
<evidence type="ECO:0000313" key="7">
    <source>
        <dbReference type="Proteomes" id="UP000324507"/>
    </source>
</evidence>
<dbReference type="Gene3D" id="1.20.120.1760">
    <property type="match status" value="1"/>
</dbReference>
<dbReference type="GO" id="GO:0016780">
    <property type="term" value="F:phosphotransferase activity, for other substituted phosphate groups"/>
    <property type="evidence" value="ECO:0007669"/>
    <property type="project" value="InterPro"/>
</dbReference>